<organism evidence="2 3">
    <name type="scientific">Marinobacter lutaoensis</name>
    <dbReference type="NCBI Taxonomy" id="135739"/>
    <lineage>
        <taxon>Bacteria</taxon>
        <taxon>Pseudomonadati</taxon>
        <taxon>Pseudomonadota</taxon>
        <taxon>Gammaproteobacteria</taxon>
        <taxon>Pseudomonadales</taxon>
        <taxon>Marinobacteraceae</taxon>
        <taxon>Marinobacter</taxon>
    </lineage>
</organism>
<evidence type="ECO:0000259" key="1">
    <source>
        <dbReference type="Pfam" id="PF03865"/>
    </source>
</evidence>
<reference evidence="2 3" key="1">
    <citation type="submission" date="2016-12" db="EMBL/GenBank/DDBJ databases">
        <title>Marinobacter lutaoensis whole genome sequencing.</title>
        <authorList>
            <person name="Verma A."/>
            <person name="Krishnamurthi S."/>
        </authorList>
    </citation>
    <scope>NUCLEOTIDE SEQUENCE [LARGE SCALE GENOMIC DNA]</scope>
    <source>
        <strain evidence="2 3">T5054</strain>
    </source>
</reference>
<keyword evidence="3" id="KW-1185">Reference proteome</keyword>
<dbReference type="STRING" id="135739.BTO32_02875"/>
<dbReference type="Pfam" id="PF03865">
    <property type="entry name" value="ShlB"/>
    <property type="match status" value="1"/>
</dbReference>
<evidence type="ECO:0000313" key="2">
    <source>
        <dbReference type="EMBL" id="ONF45415.1"/>
    </source>
</evidence>
<dbReference type="InterPro" id="IPR005565">
    <property type="entry name" value="Hemolysn_activator_HlyB_C"/>
</dbReference>
<gene>
    <name evidence="2" type="ORF">BTO32_02875</name>
</gene>
<dbReference type="OrthoDB" id="6365842at2"/>
<protein>
    <recommendedName>
        <fullName evidence="1">Haemolysin activator HlyB C-terminal domain-containing protein</fullName>
    </recommendedName>
</protein>
<feature type="domain" description="Haemolysin activator HlyB C-terminal" evidence="1">
    <location>
        <begin position="27"/>
        <end position="270"/>
    </location>
</feature>
<dbReference type="Gene3D" id="2.40.160.50">
    <property type="entry name" value="membrane protein fhac: a member of the omp85/tpsb transporter family"/>
    <property type="match status" value="1"/>
</dbReference>
<dbReference type="AlphaFoldDB" id="A0A1V2DXB7"/>
<proteinExistence type="predicted"/>
<sequence length="357" mass="38971">MAPDWVYHAANVLDSVSDYLANRIEVSGSSSQDSDQSGGHLALAGNGIIWAQHELDLRFRDAMSRQEGSVEQSLAVDYSMPFLGNQVELEVEDGQYRNVLHASGQQVDTHGGYHFFQVTATRPIGSFAGIEWHEVLRHSGRTESVYEDSRWVRDSSYQLSSFGLQCSNNRRLPGGFHASTRLVAEGGLEYQSTEEAVGLSADRSRYHRFELAASLRRQWVGWNLGLQGRYQFAPDTLPDAERIEVAGASILSGFNGQSVAAPEGGWARLSAASPVYPLPFASRFHSSLSLSVMRGWAPVDLVGDDAFASVSAGEVSLNIRSHDFHANMTVGRLIDSQRPDVAIPTTPDVSLSVSLGI</sequence>
<dbReference type="RefSeq" id="WP_076722908.1">
    <property type="nucleotide sequence ID" value="NZ_MSCW01000001.1"/>
</dbReference>
<comment type="caution">
    <text evidence="2">The sequence shown here is derived from an EMBL/GenBank/DDBJ whole genome shotgun (WGS) entry which is preliminary data.</text>
</comment>
<accession>A0A1V2DXB7</accession>
<dbReference type="Proteomes" id="UP000189339">
    <property type="component" value="Unassembled WGS sequence"/>
</dbReference>
<name>A0A1V2DXB7_9GAMM</name>
<evidence type="ECO:0000313" key="3">
    <source>
        <dbReference type="Proteomes" id="UP000189339"/>
    </source>
</evidence>
<dbReference type="EMBL" id="MSCW01000001">
    <property type="protein sequence ID" value="ONF45415.1"/>
    <property type="molecule type" value="Genomic_DNA"/>
</dbReference>